<dbReference type="EMBL" id="LBMM01017268">
    <property type="protein sequence ID" value="KMQ84140.1"/>
    <property type="molecule type" value="Genomic_DNA"/>
</dbReference>
<protein>
    <submittedName>
        <fullName evidence="1">Uncharacterized protein</fullName>
    </submittedName>
</protein>
<accession>A0A0J7MUI3</accession>
<dbReference type="PaxDb" id="67767-A0A0J7MUI3"/>
<organism evidence="1 2">
    <name type="scientific">Lasius niger</name>
    <name type="common">Black garden ant</name>
    <dbReference type="NCBI Taxonomy" id="67767"/>
    <lineage>
        <taxon>Eukaryota</taxon>
        <taxon>Metazoa</taxon>
        <taxon>Ecdysozoa</taxon>
        <taxon>Arthropoda</taxon>
        <taxon>Hexapoda</taxon>
        <taxon>Insecta</taxon>
        <taxon>Pterygota</taxon>
        <taxon>Neoptera</taxon>
        <taxon>Endopterygota</taxon>
        <taxon>Hymenoptera</taxon>
        <taxon>Apocrita</taxon>
        <taxon>Aculeata</taxon>
        <taxon>Formicoidea</taxon>
        <taxon>Formicidae</taxon>
        <taxon>Formicinae</taxon>
        <taxon>Lasius</taxon>
        <taxon>Lasius</taxon>
    </lineage>
</organism>
<dbReference type="Proteomes" id="UP000036403">
    <property type="component" value="Unassembled WGS sequence"/>
</dbReference>
<reference evidence="1 2" key="1">
    <citation type="submission" date="2015-04" db="EMBL/GenBank/DDBJ databases">
        <title>Lasius niger genome sequencing.</title>
        <authorList>
            <person name="Konorov E.A."/>
            <person name="Nikitin M.A."/>
            <person name="Kirill M.V."/>
            <person name="Chang P."/>
        </authorList>
    </citation>
    <scope>NUCLEOTIDE SEQUENCE [LARGE SCALE GENOMIC DNA]</scope>
    <source>
        <tissue evidence="1">Whole</tissue>
    </source>
</reference>
<proteinExistence type="predicted"/>
<name>A0A0J7MUI3_LASNI</name>
<dbReference type="PANTHER" id="PTHR46704:SF9">
    <property type="entry name" value="BHLH DOMAIN-CONTAINING PROTEIN"/>
    <property type="match status" value="1"/>
</dbReference>
<dbReference type="PANTHER" id="PTHR46704">
    <property type="entry name" value="CXC DOMAIN-CONTAINING PROTEIN-RELATED"/>
    <property type="match status" value="1"/>
</dbReference>
<comment type="caution">
    <text evidence="1">The sequence shown here is derived from an EMBL/GenBank/DDBJ whole genome shotgun (WGS) entry which is preliminary data.</text>
</comment>
<keyword evidence="2" id="KW-1185">Reference proteome</keyword>
<dbReference type="OrthoDB" id="7699940at2759"/>
<sequence length="323" mass="36062">MYEAAAVYHPQPYNLPPETGAFLQFAADNADINVFTIDGHNTVYIMGIIQITPSGAIVAEQSIKKLSNMPSAKDIAALAHVPMQVYENYGVSRFKKILVENINYDDETTVSMLRKTDILWMYGKWSCRSEVPGWNGYIECLTKNDQNFCKSRILFLPFIDQPASNYNTIYTTLRCALENGKKYGHSTCIVTFDQPLYMKAREIVAASPETSELSGIILRLGGFPHVMLMSYLGSIGYIMDGSGIKEALKVIYAPNSVDKMLNGHAYARAIRAHTLLHLALSTIILKDMDIDDDAHENLRTSINDVMRSTATYDGIETLDDTLC</sequence>
<evidence type="ECO:0000313" key="1">
    <source>
        <dbReference type="EMBL" id="KMQ84140.1"/>
    </source>
</evidence>
<dbReference type="AlphaFoldDB" id="A0A0J7MUI3"/>
<evidence type="ECO:0000313" key="2">
    <source>
        <dbReference type="Proteomes" id="UP000036403"/>
    </source>
</evidence>
<gene>
    <name evidence="1" type="ORF">RF55_18320</name>
</gene>